<dbReference type="InterPro" id="IPR001245">
    <property type="entry name" value="Ser-Thr/Tyr_kinase_cat_dom"/>
</dbReference>
<dbReference type="Gene3D" id="1.10.510.10">
    <property type="entry name" value="Transferase(Phosphotransferase) domain 1"/>
    <property type="match status" value="1"/>
</dbReference>
<dbReference type="InterPro" id="IPR011009">
    <property type="entry name" value="Kinase-like_dom_sf"/>
</dbReference>
<evidence type="ECO:0000256" key="4">
    <source>
        <dbReference type="ARBA" id="ARBA00022840"/>
    </source>
</evidence>
<keyword evidence="3 6" id="KW-0418">Kinase</keyword>
<keyword evidence="4" id="KW-0067">ATP-binding</keyword>
<dbReference type="OrthoDB" id="2343247at2759"/>
<proteinExistence type="predicted"/>
<protein>
    <submittedName>
        <fullName evidence="6">Kinase-like domain-containing protein</fullName>
    </submittedName>
</protein>
<evidence type="ECO:0000256" key="3">
    <source>
        <dbReference type="ARBA" id="ARBA00022777"/>
    </source>
</evidence>
<dbReference type="EMBL" id="QKYT01000003">
    <property type="protein sequence ID" value="RIA99527.1"/>
    <property type="molecule type" value="Genomic_DNA"/>
</dbReference>
<comment type="caution">
    <text evidence="6">The sequence shown here is derived from an EMBL/GenBank/DDBJ whole genome shotgun (WGS) entry which is preliminary data.</text>
</comment>
<accession>A0A397TSU8</accession>
<dbReference type="PANTHER" id="PTHR44329">
    <property type="entry name" value="SERINE/THREONINE-PROTEIN KINASE TNNI3K-RELATED"/>
    <property type="match status" value="1"/>
</dbReference>
<evidence type="ECO:0000313" key="6">
    <source>
        <dbReference type="EMBL" id="RIA99527.1"/>
    </source>
</evidence>
<organism evidence="6 7">
    <name type="scientific">Glomus cerebriforme</name>
    <dbReference type="NCBI Taxonomy" id="658196"/>
    <lineage>
        <taxon>Eukaryota</taxon>
        <taxon>Fungi</taxon>
        <taxon>Fungi incertae sedis</taxon>
        <taxon>Mucoromycota</taxon>
        <taxon>Glomeromycotina</taxon>
        <taxon>Glomeromycetes</taxon>
        <taxon>Glomerales</taxon>
        <taxon>Glomeraceae</taxon>
        <taxon>Glomus</taxon>
    </lineage>
</organism>
<dbReference type="GO" id="GO:0005524">
    <property type="term" value="F:ATP binding"/>
    <property type="evidence" value="ECO:0007669"/>
    <property type="project" value="UniProtKB-KW"/>
</dbReference>
<keyword evidence="7" id="KW-1185">Reference proteome</keyword>
<dbReference type="PANTHER" id="PTHR44329:SF288">
    <property type="entry name" value="MITOGEN-ACTIVATED PROTEIN KINASE KINASE KINASE 20"/>
    <property type="match status" value="1"/>
</dbReference>
<evidence type="ECO:0000259" key="5">
    <source>
        <dbReference type="PROSITE" id="PS50011"/>
    </source>
</evidence>
<dbReference type="InterPro" id="IPR051681">
    <property type="entry name" value="Ser/Thr_Kinases-Pseudokinases"/>
</dbReference>
<sequence>MSYNKLLPDRQISVFKVYNELEKYAISNTSDRETQKSYFLSLVSKNKELTEDEKNYCQEMFIRNFELYNVVHKYGKPVECNNCKSMRYSARYCESCIKQHLQSLFGTWTSGNAIVDEFIQECQVISSIPPHIMEWIPFEQFDDVKYLTKGGFSTVYSATWKRASIYDWDETDKKFIYFGQFGPQRVVLKSLNDPGKDFFNEAINYSKIQSNSIVFCHGITKFPENGNYMMVMNNHPDGNLRDYLKNNNSTLSIKDKISIFRYLCVSLYDIHKKKLVHCDLHSGNILMESSNCFITDLGLCGPVDEKSSNEVYGIIPYVAPETLCGKKNTKESDIYSVGMLMWEIFSGCPPFDNRPHNTDLIIEIFDGLRPAIPQNIPKSFAEMMQRCWDIAPSKRPTIEELCKFANDEFEKAYKVGKFEENISISLNQKQICDPHPLAYHSSRILSDIIPKSINLLSKDNDNKSSYDNSGYKTLQYDLELPERFSEININDDAIAEEERS</sequence>
<name>A0A397TSU8_9GLOM</name>
<gene>
    <name evidence="6" type="ORF">C1645_730794</name>
</gene>
<dbReference type="PRINTS" id="PR00109">
    <property type="entry name" value="TYRKINASE"/>
</dbReference>
<reference evidence="6 7" key="1">
    <citation type="submission" date="2018-06" db="EMBL/GenBank/DDBJ databases">
        <title>Comparative genomics reveals the genomic features of Rhizophagus irregularis, R. cerebriforme, R. diaphanum and Gigaspora rosea, and their symbiotic lifestyle signature.</title>
        <authorList>
            <person name="Morin E."/>
            <person name="San Clemente H."/>
            <person name="Chen E.C.H."/>
            <person name="De La Providencia I."/>
            <person name="Hainaut M."/>
            <person name="Kuo A."/>
            <person name="Kohler A."/>
            <person name="Murat C."/>
            <person name="Tang N."/>
            <person name="Roy S."/>
            <person name="Loubradou J."/>
            <person name="Henrissat B."/>
            <person name="Grigoriev I.V."/>
            <person name="Corradi N."/>
            <person name="Roux C."/>
            <person name="Martin F.M."/>
        </authorList>
    </citation>
    <scope>NUCLEOTIDE SEQUENCE [LARGE SCALE GENOMIC DNA]</scope>
    <source>
        <strain evidence="6 7">DAOM 227022</strain>
    </source>
</reference>
<dbReference type="PROSITE" id="PS50011">
    <property type="entry name" value="PROTEIN_KINASE_DOM"/>
    <property type="match status" value="1"/>
</dbReference>
<dbReference type="Proteomes" id="UP000265703">
    <property type="component" value="Unassembled WGS sequence"/>
</dbReference>
<keyword evidence="2" id="KW-0547">Nucleotide-binding</keyword>
<evidence type="ECO:0000256" key="1">
    <source>
        <dbReference type="ARBA" id="ARBA00022679"/>
    </source>
</evidence>
<evidence type="ECO:0000313" key="7">
    <source>
        <dbReference type="Proteomes" id="UP000265703"/>
    </source>
</evidence>
<dbReference type="SUPFAM" id="SSF56112">
    <property type="entry name" value="Protein kinase-like (PK-like)"/>
    <property type="match status" value="1"/>
</dbReference>
<keyword evidence="1" id="KW-0808">Transferase</keyword>
<evidence type="ECO:0000256" key="2">
    <source>
        <dbReference type="ARBA" id="ARBA00022741"/>
    </source>
</evidence>
<dbReference type="Pfam" id="PF07714">
    <property type="entry name" value="PK_Tyr_Ser-Thr"/>
    <property type="match status" value="1"/>
</dbReference>
<dbReference type="InterPro" id="IPR000719">
    <property type="entry name" value="Prot_kinase_dom"/>
</dbReference>
<feature type="domain" description="Protein kinase" evidence="5">
    <location>
        <begin position="141"/>
        <end position="410"/>
    </location>
</feature>
<dbReference type="AlphaFoldDB" id="A0A397TSU8"/>
<dbReference type="GO" id="GO:0004674">
    <property type="term" value="F:protein serine/threonine kinase activity"/>
    <property type="evidence" value="ECO:0007669"/>
    <property type="project" value="TreeGrafter"/>
</dbReference>